<dbReference type="Proteomes" id="UP000515146">
    <property type="component" value="Unplaced"/>
</dbReference>
<dbReference type="PRINTS" id="PR00111">
    <property type="entry name" value="ABHYDROLASE"/>
</dbReference>
<dbReference type="OrthoDB" id="6424307at2759"/>
<evidence type="ECO:0000313" key="14">
    <source>
        <dbReference type="RefSeq" id="XP_027196201.1"/>
    </source>
</evidence>
<evidence type="ECO:0000256" key="4">
    <source>
        <dbReference type="ARBA" id="ARBA00042703"/>
    </source>
</evidence>
<evidence type="ECO:0000256" key="1">
    <source>
        <dbReference type="ARBA" id="ARBA00008645"/>
    </source>
</evidence>
<evidence type="ECO:0000256" key="11">
    <source>
        <dbReference type="ARBA" id="ARBA00048919"/>
    </source>
</evidence>
<organism evidence="13 14">
    <name type="scientific">Dermatophagoides pteronyssinus</name>
    <name type="common">European house dust mite</name>
    <dbReference type="NCBI Taxonomy" id="6956"/>
    <lineage>
        <taxon>Eukaryota</taxon>
        <taxon>Metazoa</taxon>
        <taxon>Ecdysozoa</taxon>
        <taxon>Arthropoda</taxon>
        <taxon>Chelicerata</taxon>
        <taxon>Arachnida</taxon>
        <taxon>Acari</taxon>
        <taxon>Acariformes</taxon>
        <taxon>Sarcoptiformes</taxon>
        <taxon>Astigmata</taxon>
        <taxon>Psoroptidia</taxon>
        <taxon>Analgoidea</taxon>
        <taxon>Pyroglyphidae</taxon>
        <taxon>Dermatophagoidinae</taxon>
        <taxon>Dermatophagoides</taxon>
    </lineage>
</organism>
<dbReference type="OMA" id="LITMHGL"/>
<comment type="catalytic activity">
    <reaction evidence="6">
        <text>a 1,3-diacyl-sn-glycerol + H2O = a 1-acyl-sn-glycerol + a fatty acid + H(+)</text>
        <dbReference type="Rhea" id="RHEA:38503"/>
        <dbReference type="ChEBI" id="CHEBI:15377"/>
        <dbReference type="ChEBI" id="CHEBI:15378"/>
        <dbReference type="ChEBI" id="CHEBI:28868"/>
        <dbReference type="ChEBI" id="CHEBI:64683"/>
        <dbReference type="ChEBI" id="CHEBI:77272"/>
    </reaction>
</comment>
<keyword evidence="2" id="KW-0378">Hydrolase</keyword>
<comment type="catalytic activity">
    <reaction evidence="5">
        <text>a 1,2-diacyl-sn-glycerol + H2O = a 2-acylglycerol + a fatty acid + H(+)</text>
        <dbReference type="Rhea" id="RHEA:33275"/>
        <dbReference type="ChEBI" id="CHEBI:15377"/>
        <dbReference type="ChEBI" id="CHEBI:15378"/>
        <dbReference type="ChEBI" id="CHEBI:17389"/>
        <dbReference type="ChEBI" id="CHEBI:17815"/>
        <dbReference type="ChEBI" id="CHEBI:28868"/>
        <dbReference type="EC" id="3.1.1.116"/>
    </reaction>
</comment>
<evidence type="ECO:0000256" key="6">
    <source>
        <dbReference type="ARBA" id="ARBA00043742"/>
    </source>
</evidence>
<evidence type="ECO:0000256" key="2">
    <source>
        <dbReference type="ARBA" id="ARBA00022801"/>
    </source>
</evidence>
<dbReference type="EC" id="3.1.1.116" evidence="3"/>
<evidence type="ECO:0000256" key="7">
    <source>
        <dbReference type="ARBA" id="ARBA00044064"/>
    </source>
</evidence>
<comment type="catalytic activity">
    <reaction evidence="9">
        <text>1,2-didecanoylglycerol + H2O = decanoylglycerol + decanoate + H(+)</text>
        <dbReference type="Rhea" id="RHEA:48596"/>
        <dbReference type="ChEBI" id="CHEBI:11152"/>
        <dbReference type="ChEBI" id="CHEBI:15377"/>
        <dbReference type="ChEBI" id="CHEBI:15378"/>
        <dbReference type="ChEBI" id="CHEBI:27689"/>
        <dbReference type="ChEBI" id="CHEBI:90605"/>
    </reaction>
</comment>
<evidence type="ECO:0000256" key="10">
    <source>
        <dbReference type="ARBA" id="ARBA00048513"/>
    </source>
</evidence>
<dbReference type="Gene3D" id="3.40.50.1820">
    <property type="entry name" value="alpha/beta hydrolase"/>
    <property type="match status" value="1"/>
</dbReference>
<dbReference type="InParanoid" id="A0A6P6XTN4"/>
<comment type="catalytic activity">
    <reaction evidence="11">
        <text>1-octadecanoyl-2-(5Z,8Z,11Z,14Z-eicosatetraenoyl)-sn-glycerol + H2O = 2-(5Z,8Z,11Z,14Z-eicosatetraenoyl)-glycerol + octadecanoate + H(+)</text>
        <dbReference type="Rhea" id="RHEA:38507"/>
        <dbReference type="ChEBI" id="CHEBI:15377"/>
        <dbReference type="ChEBI" id="CHEBI:15378"/>
        <dbReference type="ChEBI" id="CHEBI:25629"/>
        <dbReference type="ChEBI" id="CHEBI:52392"/>
        <dbReference type="ChEBI" id="CHEBI:75728"/>
    </reaction>
</comment>
<accession>A0A6P6XTN4</accession>
<keyword evidence="13" id="KW-1185">Reference proteome</keyword>
<proteinExistence type="inferred from homology"/>
<dbReference type="PANTHER" id="PTHR46118">
    <property type="entry name" value="PROTEIN ABHD11"/>
    <property type="match status" value="1"/>
</dbReference>
<dbReference type="InterPro" id="IPR000073">
    <property type="entry name" value="AB_hydrolase_1"/>
</dbReference>
<dbReference type="GO" id="GO:0052689">
    <property type="term" value="F:carboxylic ester hydrolase activity"/>
    <property type="evidence" value="ECO:0007669"/>
    <property type="project" value="TreeGrafter"/>
</dbReference>
<comment type="catalytic activity">
    <reaction evidence="8">
        <text>1-octadecanoyl-2-(4Z,7Z,10Z,13Z,16Z,19Z-docosahexaenoyl)-sn-glycerol + H2O = 2-(4Z,7Z,10Z,13Z,16Z,19Z-docosahexaenoyl)-glycerol + octadecanoate + H(+)</text>
        <dbReference type="Rhea" id="RHEA:77107"/>
        <dbReference type="ChEBI" id="CHEBI:15377"/>
        <dbReference type="ChEBI" id="CHEBI:15378"/>
        <dbReference type="ChEBI" id="CHEBI:25629"/>
        <dbReference type="ChEBI" id="CHEBI:77129"/>
        <dbReference type="ChEBI" id="CHEBI:186738"/>
    </reaction>
</comment>
<comment type="similarity">
    <text evidence="1">Belongs to the AB hydrolase superfamily.</text>
</comment>
<comment type="catalytic activity">
    <reaction evidence="10">
        <text>1-octadecanoyl-2-(9Z-octadecenoyl)-sn-glycerol + H2O = 2-(9Z-octadecenoyl)-glycerol + octadecanoate + H(+)</text>
        <dbReference type="Rhea" id="RHEA:77103"/>
        <dbReference type="ChEBI" id="CHEBI:15377"/>
        <dbReference type="ChEBI" id="CHEBI:15378"/>
        <dbReference type="ChEBI" id="CHEBI:25629"/>
        <dbReference type="ChEBI" id="CHEBI:73990"/>
        <dbReference type="ChEBI" id="CHEBI:75468"/>
    </reaction>
</comment>
<sequence length="309" mass="35920">MMIQINFRSRLIVGNYFRQSIRYRSDKLPVPLSFVKAQPKSISIDINKKPLLSFHGLFGSKINLRSLMNQICTRTKQPCYSFDLRNHGESPHVDGDKSDMNAMASDILLWMDTNQIDRADLLGHSLGGRVISQFAFDWPDRVDRLILVDISPLPTLPKIDFLTENFFDLLEDCIKQLPAQMNLSQARQHVRTRLIEVISNTFIVDFFLLNLYQDKDGKIKWHFNTRALEMLVRNRMAHQLDTNKPFNGKSLIIYGEQSDYVRPDQFDQIRMIMPNVQFVNIANTGHYLHVEKAQQFIDIVVDFLKKSNS</sequence>
<dbReference type="PANTHER" id="PTHR46118:SF4">
    <property type="entry name" value="PROTEIN ABHD11"/>
    <property type="match status" value="1"/>
</dbReference>
<dbReference type="FunCoup" id="A0A6P6XTN4">
    <property type="interactions" value="1231"/>
</dbReference>
<dbReference type="KEGG" id="dpte:113790706"/>
<evidence type="ECO:0000259" key="12">
    <source>
        <dbReference type="Pfam" id="PF00561"/>
    </source>
</evidence>
<gene>
    <name evidence="14" type="primary">LOC113790706</name>
</gene>
<dbReference type="Pfam" id="PF00561">
    <property type="entry name" value="Abhydrolase_1"/>
    <property type="match status" value="1"/>
</dbReference>
<dbReference type="AlphaFoldDB" id="A0A6P6XTN4"/>
<reference evidence="14" key="1">
    <citation type="submission" date="2025-08" db="UniProtKB">
        <authorList>
            <consortium name="RefSeq"/>
        </authorList>
    </citation>
    <scope>IDENTIFICATION</scope>
    <source>
        <strain evidence="14">Airmid</strain>
    </source>
</reference>
<evidence type="ECO:0000256" key="9">
    <source>
        <dbReference type="ARBA" id="ARBA00048504"/>
    </source>
</evidence>
<evidence type="ECO:0000256" key="3">
    <source>
        <dbReference type="ARBA" id="ARBA00026104"/>
    </source>
</evidence>
<name>A0A6P6XTN4_DERPT</name>
<evidence type="ECO:0000313" key="13">
    <source>
        <dbReference type="Proteomes" id="UP000515146"/>
    </source>
</evidence>
<dbReference type="InterPro" id="IPR029058">
    <property type="entry name" value="AB_hydrolase_fold"/>
</dbReference>
<protein>
    <recommendedName>
        <fullName evidence="7">sn-1-specific diacylglycerol lipase ABHD11</fullName>
        <ecNumber evidence="3">3.1.1.116</ecNumber>
    </recommendedName>
    <alternativeName>
        <fullName evidence="4">Alpha/beta hydrolase domain-containing protein 11</fullName>
    </alternativeName>
</protein>
<feature type="domain" description="AB hydrolase-1" evidence="12">
    <location>
        <begin position="49"/>
        <end position="292"/>
    </location>
</feature>
<evidence type="ECO:0000256" key="5">
    <source>
        <dbReference type="ARBA" id="ARBA00043667"/>
    </source>
</evidence>
<evidence type="ECO:0000256" key="8">
    <source>
        <dbReference type="ARBA" id="ARBA00048283"/>
    </source>
</evidence>
<dbReference type="RefSeq" id="XP_027196201.1">
    <property type="nucleotide sequence ID" value="XM_027340400.1"/>
</dbReference>
<dbReference type="SUPFAM" id="SSF53474">
    <property type="entry name" value="alpha/beta-Hydrolases"/>
    <property type="match status" value="1"/>
</dbReference>
<dbReference type="GO" id="GO:0005739">
    <property type="term" value="C:mitochondrion"/>
    <property type="evidence" value="ECO:0007669"/>
    <property type="project" value="TreeGrafter"/>
</dbReference>